<dbReference type="OrthoDB" id="7829512at2"/>
<dbReference type="RefSeq" id="WP_124085733.1">
    <property type="nucleotide sequence ID" value="NZ_UXAW01000051.1"/>
</dbReference>
<keyword evidence="2" id="KW-0547">Nucleotide-binding</keyword>
<evidence type="ECO:0000313" key="5">
    <source>
        <dbReference type="EMBL" id="VDC24861.1"/>
    </source>
</evidence>
<dbReference type="SMART" id="SM00382">
    <property type="entry name" value="AAA"/>
    <property type="match status" value="1"/>
</dbReference>
<accession>A0A3P5X0W1</accession>
<sequence length="242" mass="27170">MTAWDEQMLFSCRNLSLDLGGREVLSDISFDLRAGEVLGIIGPNGAGKTSLLEMLSGRYQPKSGSIRYEGRDVTRLPLFERSRLGIGRTYQTPLVPEQLTVGETFKAARQAYRPYLTRFDAEYGAKLVNFTTPYDTPTAQLKTFERRKLLLSCLLMREPKVLLMDEPAAGLINAEIDEIDQIMRMLSKEMNVAVLIVEHRIELLESIADRVIVMDAGVVIAQGELAEVIDSPAVREAYFENH</sequence>
<dbReference type="PROSITE" id="PS50893">
    <property type="entry name" value="ABC_TRANSPORTER_2"/>
    <property type="match status" value="1"/>
</dbReference>
<keyword evidence="1" id="KW-0813">Transport</keyword>
<reference evidence="5 6" key="1">
    <citation type="submission" date="2018-11" db="EMBL/GenBank/DDBJ databases">
        <authorList>
            <person name="Criscuolo A."/>
        </authorList>
    </citation>
    <scope>NUCLEOTIDE SEQUENCE [LARGE SCALE GENOMIC DNA]</scope>
    <source>
        <strain evidence="5">ACIP111625</strain>
    </source>
</reference>
<feature type="domain" description="ABC transporter" evidence="4">
    <location>
        <begin position="10"/>
        <end position="241"/>
    </location>
</feature>
<evidence type="ECO:0000313" key="6">
    <source>
        <dbReference type="Proteomes" id="UP000277498"/>
    </source>
</evidence>
<evidence type="ECO:0000256" key="2">
    <source>
        <dbReference type="ARBA" id="ARBA00022741"/>
    </source>
</evidence>
<dbReference type="EMBL" id="UXAW01000051">
    <property type="protein sequence ID" value="VDC24861.1"/>
    <property type="molecule type" value="Genomic_DNA"/>
</dbReference>
<dbReference type="GO" id="GO:0005524">
    <property type="term" value="F:ATP binding"/>
    <property type="evidence" value="ECO:0007669"/>
    <property type="project" value="UniProtKB-KW"/>
</dbReference>
<dbReference type="Proteomes" id="UP000277498">
    <property type="component" value="Unassembled WGS sequence"/>
</dbReference>
<evidence type="ECO:0000256" key="1">
    <source>
        <dbReference type="ARBA" id="ARBA00022448"/>
    </source>
</evidence>
<dbReference type="PANTHER" id="PTHR45772:SF8">
    <property type="entry name" value="HIGH-AFFINITY BRANCHED-CHAIN AMINO ACID TRANSPORT ATP-BINDING PROTEIN"/>
    <property type="match status" value="1"/>
</dbReference>
<evidence type="ECO:0000256" key="3">
    <source>
        <dbReference type="ARBA" id="ARBA00022840"/>
    </source>
</evidence>
<dbReference type="EC" id="3.6.3.-" evidence="5"/>
<dbReference type="GO" id="GO:0005886">
    <property type="term" value="C:plasma membrane"/>
    <property type="evidence" value="ECO:0007669"/>
    <property type="project" value="TreeGrafter"/>
</dbReference>
<keyword evidence="6" id="KW-1185">Reference proteome</keyword>
<protein>
    <submittedName>
        <fullName evidence="5">Lipopolysaccharide export system ATP-binding protein LptB</fullName>
        <ecNumber evidence="5">3.6.3.-</ecNumber>
    </submittedName>
</protein>
<dbReference type="PANTHER" id="PTHR45772">
    <property type="entry name" value="CONSERVED COMPONENT OF ABC TRANSPORTER FOR NATURAL AMINO ACIDS-RELATED"/>
    <property type="match status" value="1"/>
</dbReference>
<dbReference type="InterPro" id="IPR051120">
    <property type="entry name" value="ABC_AA/LPS_Transport"/>
</dbReference>
<dbReference type="Pfam" id="PF00005">
    <property type="entry name" value="ABC_tran"/>
    <property type="match status" value="1"/>
</dbReference>
<dbReference type="SUPFAM" id="SSF52540">
    <property type="entry name" value="P-loop containing nucleoside triphosphate hydrolases"/>
    <property type="match status" value="1"/>
</dbReference>
<dbReference type="InterPro" id="IPR003439">
    <property type="entry name" value="ABC_transporter-like_ATP-bd"/>
</dbReference>
<dbReference type="AlphaFoldDB" id="A0A3P5X0W1"/>
<organism evidence="5 6">
    <name type="scientific">Pseudogemmobacter humi</name>
    <dbReference type="NCBI Taxonomy" id="2483812"/>
    <lineage>
        <taxon>Bacteria</taxon>
        <taxon>Pseudomonadati</taxon>
        <taxon>Pseudomonadota</taxon>
        <taxon>Alphaproteobacteria</taxon>
        <taxon>Rhodobacterales</taxon>
        <taxon>Paracoccaceae</taxon>
        <taxon>Pseudogemmobacter</taxon>
    </lineage>
</organism>
<evidence type="ECO:0000259" key="4">
    <source>
        <dbReference type="PROSITE" id="PS50893"/>
    </source>
</evidence>
<keyword evidence="5" id="KW-0378">Hydrolase</keyword>
<keyword evidence="3 5" id="KW-0067">ATP-binding</keyword>
<name>A0A3P5X0W1_9RHOB</name>
<dbReference type="GO" id="GO:0016887">
    <property type="term" value="F:ATP hydrolysis activity"/>
    <property type="evidence" value="ECO:0007669"/>
    <property type="project" value="InterPro"/>
</dbReference>
<dbReference type="InterPro" id="IPR027417">
    <property type="entry name" value="P-loop_NTPase"/>
</dbReference>
<dbReference type="Gene3D" id="3.40.50.300">
    <property type="entry name" value="P-loop containing nucleotide triphosphate hydrolases"/>
    <property type="match status" value="1"/>
</dbReference>
<gene>
    <name evidence="5" type="primary">lptB_4</name>
    <name evidence="5" type="ORF">XINFAN_01316</name>
</gene>
<proteinExistence type="predicted"/>
<dbReference type="InterPro" id="IPR003593">
    <property type="entry name" value="AAA+_ATPase"/>
</dbReference>